<dbReference type="STRING" id="83401.SAMN05421742_101342"/>
<dbReference type="AlphaFoldDB" id="A0A1G7UIK9"/>
<evidence type="ECO:0000313" key="2">
    <source>
        <dbReference type="EMBL" id="SDG47386.1"/>
    </source>
</evidence>
<dbReference type="PANTHER" id="PTHR13136:SF11">
    <property type="entry name" value="TESTIS-EXPRESSED PROTEIN 30"/>
    <property type="match status" value="1"/>
</dbReference>
<dbReference type="InterPro" id="IPR026555">
    <property type="entry name" value="NSL3/Tex30"/>
</dbReference>
<dbReference type="EMBL" id="FNCV01000001">
    <property type="protein sequence ID" value="SDG47386.1"/>
    <property type="molecule type" value="Genomic_DNA"/>
</dbReference>
<dbReference type="InterPro" id="IPR029058">
    <property type="entry name" value="AB_hydrolase_fold"/>
</dbReference>
<name>A0A1G7UIK9_9PROT</name>
<dbReference type="Gene3D" id="3.40.50.1820">
    <property type="entry name" value="alpha/beta hydrolase"/>
    <property type="match status" value="1"/>
</dbReference>
<proteinExistence type="predicted"/>
<gene>
    <name evidence="2" type="ORF">SAMN05421742_101342</name>
</gene>
<dbReference type="SUPFAM" id="SSF53474">
    <property type="entry name" value="alpha/beta-Hydrolases"/>
    <property type="match status" value="1"/>
</dbReference>
<protein>
    <recommendedName>
        <fullName evidence="1">KANL3/Tex30 alpha/beta hydrolase-like domain-containing protein</fullName>
    </recommendedName>
</protein>
<evidence type="ECO:0000313" key="3">
    <source>
        <dbReference type="Proteomes" id="UP000217076"/>
    </source>
</evidence>
<feature type="domain" description="KANL3/Tex30 alpha/beta hydrolase-like" evidence="1">
    <location>
        <begin position="14"/>
        <end position="206"/>
    </location>
</feature>
<accession>A0A1G7UIK9</accession>
<dbReference type="Pfam" id="PF20408">
    <property type="entry name" value="Abhydrolase_11"/>
    <property type="match status" value="1"/>
</dbReference>
<keyword evidence="3" id="KW-1185">Reference proteome</keyword>
<organism evidence="2 3">
    <name type="scientific">Roseospirillum parvum</name>
    <dbReference type="NCBI Taxonomy" id="83401"/>
    <lineage>
        <taxon>Bacteria</taxon>
        <taxon>Pseudomonadati</taxon>
        <taxon>Pseudomonadota</taxon>
        <taxon>Alphaproteobacteria</taxon>
        <taxon>Rhodospirillales</taxon>
        <taxon>Rhodospirillaceae</taxon>
        <taxon>Roseospirillum</taxon>
    </lineage>
</organism>
<reference evidence="3" key="1">
    <citation type="submission" date="2016-10" db="EMBL/GenBank/DDBJ databases">
        <authorList>
            <person name="Varghese N."/>
            <person name="Submissions S."/>
        </authorList>
    </citation>
    <scope>NUCLEOTIDE SEQUENCE [LARGE SCALE GENOMIC DNA]</scope>
    <source>
        <strain evidence="3">930I</strain>
    </source>
</reference>
<evidence type="ECO:0000259" key="1">
    <source>
        <dbReference type="Pfam" id="PF20408"/>
    </source>
</evidence>
<dbReference type="InterPro" id="IPR046879">
    <property type="entry name" value="KANL3/Tex30_Abhydrolase"/>
</dbReference>
<sequence length="211" mass="23110">MDNTLLIDGPADGATLVLAHGAGAPMDSPFMDSFAHGLAERGLRVVRFEFPYMARRRTENRKFPPDRQPRLLAHWRAVIDHLGGPAPLVIGGKSMGGRMATLVAADLEHAGTPVRGVVCLGYPFHAPGRSEPRIAHFESLATPTLICQGSRDSMGKQDEVTTYPLPATTRLHWLEDGDHDLKPRVASGRTMKQNHQEAMDAVTAFMGRLER</sequence>
<dbReference type="Proteomes" id="UP000217076">
    <property type="component" value="Unassembled WGS sequence"/>
</dbReference>
<dbReference type="PANTHER" id="PTHR13136">
    <property type="entry name" value="TESTIS DEVELOPMENT PROTEIN PRTD"/>
    <property type="match status" value="1"/>
</dbReference>
<dbReference type="OrthoDB" id="652634at2"/>
<dbReference type="RefSeq" id="WP_092614373.1">
    <property type="nucleotide sequence ID" value="NZ_FNCV01000001.1"/>
</dbReference>